<gene>
    <name evidence="1" type="ORF">AN396_07560</name>
</gene>
<evidence type="ECO:0000313" key="1">
    <source>
        <dbReference type="EMBL" id="ONI39717.1"/>
    </source>
</evidence>
<keyword evidence="2" id="KW-1185">Reference proteome</keyword>
<organism evidence="1 2">
    <name type="scientific">Candidatus Epulonipiscium fishelsonii</name>
    <dbReference type="NCBI Taxonomy" id="77094"/>
    <lineage>
        <taxon>Bacteria</taxon>
        <taxon>Bacillati</taxon>
        <taxon>Bacillota</taxon>
        <taxon>Clostridia</taxon>
        <taxon>Lachnospirales</taxon>
        <taxon>Lachnospiraceae</taxon>
        <taxon>Candidatus Epulonipiscium</taxon>
    </lineage>
</organism>
<accession>A0ACC8XBE0</accession>
<comment type="caution">
    <text evidence="1">The sequence shown here is derived from an EMBL/GenBank/DDBJ whole genome shotgun (WGS) entry which is preliminary data.</text>
</comment>
<name>A0ACC8XBE0_9FIRM</name>
<proteinExistence type="predicted"/>
<protein>
    <submittedName>
        <fullName evidence="1">Uncharacterized protein</fullName>
    </submittedName>
</protein>
<sequence>MGDIFKEQLVKVAIKPKDKALKVLLISAIVAEGVLILASSIFIVIGLAALIVGEIYLLSCINKEYEYILTNNELDIDVIYNRQRRKKVTTIDLKNISIMAGINNATYSGELSNFQKILDLSDGNNTSHTYAIIYPINGEITKVLITPNEEMVQLIYRQAPNKVRKNIG</sequence>
<dbReference type="Proteomes" id="UP000188605">
    <property type="component" value="Unassembled WGS sequence"/>
</dbReference>
<evidence type="ECO:0000313" key="2">
    <source>
        <dbReference type="Proteomes" id="UP000188605"/>
    </source>
</evidence>
<dbReference type="EMBL" id="LJDB01000061">
    <property type="protein sequence ID" value="ONI39717.1"/>
    <property type="molecule type" value="Genomic_DNA"/>
</dbReference>
<reference evidence="1" key="1">
    <citation type="submission" date="2016-08" db="EMBL/GenBank/DDBJ databases">
        <authorList>
            <person name="Ngugi D.K."/>
            <person name="Miyake S."/>
            <person name="Stingl U."/>
        </authorList>
    </citation>
    <scope>NUCLEOTIDE SEQUENCE</scope>
    <source>
        <strain evidence="1">SCG-B11WGA-EpuloA1</strain>
    </source>
</reference>